<dbReference type="CDD" id="cd06222">
    <property type="entry name" value="RNase_H_like"/>
    <property type="match status" value="1"/>
</dbReference>
<dbReference type="PANTHER" id="PTHR47074">
    <property type="entry name" value="BNAC02G40300D PROTEIN"/>
    <property type="match status" value="1"/>
</dbReference>
<evidence type="ECO:0000313" key="3">
    <source>
        <dbReference type="RefSeq" id="XP_056692267.1"/>
    </source>
</evidence>
<dbReference type="SUPFAM" id="SSF53098">
    <property type="entry name" value="Ribonuclease H-like"/>
    <property type="match status" value="1"/>
</dbReference>
<dbReference type="Pfam" id="PF13456">
    <property type="entry name" value="RVT_3"/>
    <property type="match status" value="1"/>
</dbReference>
<keyword evidence="2" id="KW-1185">Reference proteome</keyword>
<gene>
    <name evidence="3" type="primary">LOC110784687</name>
</gene>
<evidence type="ECO:0000313" key="2">
    <source>
        <dbReference type="Proteomes" id="UP000813463"/>
    </source>
</evidence>
<dbReference type="InterPro" id="IPR002156">
    <property type="entry name" value="RNaseH_domain"/>
</dbReference>
<sequence>MGALASRGLNVDPCCPRCGVEREDIGHMVLHCSESQMWNLRNMWVFETKRVEPTMAYTRTVALLGEYEAANARDAEPAPTPVSNQHWQAPYAGHYKLNTDASVIATKVGLGVLVRDSMGDVLMSAWMRGEEAIPVLQAEAEALRFGLQYAYDAGFRSLEVESDNQALVKLVQAHEHSRMHMHVIVEDIVTLPNAFEFCSFIFLSRNCNKVAHSIANISLTMEEVKVWMEECPTETLPFVLVDKAMIE</sequence>
<organism evidence="2 3">
    <name type="scientific">Spinacia oleracea</name>
    <name type="common">Spinach</name>
    <dbReference type="NCBI Taxonomy" id="3562"/>
    <lineage>
        <taxon>Eukaryota</taxon>
        <taxon>Viridiplantae</taxon>
        <taxon>Streptophyta</taxon>
        <taxon>Embryophyta</taxon>
        <taxon>Tracheophyta</taxon>
        <taxon>Spermatophyta</taxon>
        <taxon>Magnoliopsida</taxon>
        <taxon>eudicotyledons</taxon>
        <taxon>Gunneridae</taxon>
        <taxon>Pentapetalae</taxon>
        <taxon>Caryophyllales</taxon>
        <taxon>Chenopodiaceae</taxon>
        <taxon>Chenopodioideae</taxon>
        <taxon>Anserineae</taxon>
        <taxon>Spinacia</taxon>
    </lineage>
</organism>
<dbReference type="RefSeq" id="XP_056692267.1">
    <property type="nucleotide sequence ID" value="XM_056836289.1"/>
</dbReference>
<dbReference type="GeneID" id="110784687"/>
<dbReference type="Proteomes" id="UP000813463">
    <property type="component" value="Chromosome 2"/>
</dbReference>
<dbReference type="PANTHER" id="PTHR47074:SF21">
    <property type="entry name" value="RNASE H TYPE-1 DOMAIN-CONTAINING PROTEIN"/>
    <property type="match status" value="1"/>
</dbReference>
<dbReference type="InterPro" id="IPR012337">
    <property type="entry name" value="RNaseH-like_sf"/>
</dbReference>
<name>A0ABM3R9J0_SPIOL</name>
<protein>
    <recommendedName>
        <fullName evidence="1">RNase H type-1 domain-containing protein</fullName>
    </recommendedName>
</protein>
<evidence type="ECO:0000259" key="1">
    <source>
        <dbReference type="Pfam" id="PF13456"/>
    </source>
</evidence>
<dbReference type="InterPro" id="IPR036397">
    <property type="entry name" value="RNaseH_sf"/>
</dbReference>
<reference evidence="3" key="2">
    <citation type="submission" date="2025-08" db="UniProtKB">
        <authorList>
            <consortium name="RefSeq"/>
        </authorList>
    </citation>
    <scope>IDENTIFICATION</scope>
    <source>
        <tissue evidence="3">Leaf</tissue>
    </source>
</reference>
<dbReference type="InterPro" id="IPR052929">
    <property type="entry name" value="RNase_H-like_EbsB-rel"/>
</dbReference>
<feature type="domain" description="RNase H type-1" evidence="1">
    <location>
        <begin position="104"/>
        <end position="216"/>
    </location>
</feature>
<dbReference type="Gene3D" id="3.30.420.10">
    <property type="entry name" value="Ribonuclease H-like superfamily/Ribonuclease H"/>
    <property type="match status" value="1"/>
</dbReference>
<accession>A0ABM3R9J0</accession>
<reference evidence="2" key="1">
    <citation type="journal article" date="2021" name="Nat. Commun.">
        <title>Genomic analyses provide insights into spinach domestication and the genetic basis of agronomic traits.</title>
        <authorList>
            <person name="Cai X."/>
            <person name="Sun X."/>
            <person name="Xu C."/>
            <person name="Sun H."/>
            <person name="Wang X."/>
            <person name="Ge C."/>
            <person name="Zhang Z."/>
            <person name="Wang Q."/>
            <person name="Fei Z."/>
            <person name="Jiao C."/>
            <person name="Wang Q."/>
        </authorList>
    </citation>
    <scope>NUCLEOTIDE SEQUENCE [LARGE SCALE GENOMIC DNA]</scope>
    <source>
        <strain evidence="2">cv. Varoflay</strain>
    </source>
</reference>
<proteinExistence type="predicted"/>
<dbReference type="InterPro" id="IPR044730">
    <property type="entry name" value="RNase_H-like_dom_plant"/>
</dbReference>